<dbReference type="AlphaFoldDB" id="K0XEF1"/>
<dbReference type="EMBL" id="ADLE01000001">
    <property type="protein sequence ID" value="EJZ66219.1"/>
    <property type="molecule type" value="Genomic_DNA"/>
</dbReference>
<dbReference type="GeneID" id="77847747"/>
<sequence>MRNRIIYPALCLMLSVVSSNAQKLYTLEECRTLALENSAKMKNSRFEVEAAKQTSKEAFTNYFPNVSAVGAIFKASEGMAQMDMALPVPGIPPLSMEMLKKGKTAGVTLVQPVFMGGRIVNGNKLANIGKQVSKYQLSLTEDQVEASVNQYYWQIVALKEKLRTLETLETQLKGIYKDVKAAVDAGLTIRNDLLRVELQQQDIMANRLKVENGLSVTKMLLCQLIGVDKSEFDIAFDDFPSAVSPLDYYVAPETGLENRAESKLLDKSVEAAKLQLRMKRGENLPSVGVGAGYIYHDLMEKDTDFGMIFASVSVPISSWWGGSHAIKREKIKKQQAENTRQDSREMMLVEIEVKWNDLQEAYQQVLLSEKSIESSTENLRLNNDYYKAGTVSLSDLLDAQSLMQQSHDQYAEACTAYQQKLTAYLQATGR</sequence>
<dbReference type="GO" id="GO:0015562">
    <property type="term" value="F:efflux transmembrane transporter activity"/>
    <property type="evidence" value="ECO:0007669"/>
    <property type="project" value="InterPro"/>
</dbReference>
<evidence type="ECO:0000313" key="9">
    <source>
        <dbReference type="EMBL" id="EJZ66219.1"/>
    </source>
</evidence>
<evidence type="ECO:0000256" key="6">
    <source>
        <dbReference type="ARBA" id="ARBA00023136"/>
    </source>
</evidence>
<feature type="signal peptide" evidence="8">
    <location>
        <begin position="1"/>
        <end position="21"/>
    </location>
</feature>
<proteinExistence type="inferred from homology"/>
<dbReference type="PANTHER" id="PTHR30026:SF20">
    <property type="entry name" value="OUTER MEMBRANE PROTEIN TOLC"/>
    <property type="match status" value="1"/>
</dbReference>
<evidence type="ECO:0000256" key="3">
    <source>
        <dbReference type="ARBA" id="ARBA00022448"/>
    </source>
</evidence>
<evidence type="ECO:0000256" key="5">
    <source>
        <dbReference type="ARBA" id="ARBA00022692"/>
    </source>
</evidence>
<dbReference type="PANTHER" id="PTHR30026">
    <property type="entry name" value="OUTER MEMBRANE PROTEIN TOLC"/>
    <property type="match status" value="1"/>
</dbReference>
<comment type="subcellular location">
    <subcellularLocation>
        <location evidence="1">Cell outer membrane</location>
    </subcellularLocation>
</comment>
<dbReference type="Proteomes" id="UP000006044">
    <property type="component" value="Unassembled WGS sequence"/>
</dbReference>
<name>K0XEF1_9BACT</name>
<dbReference type="SUPFAM" id="SSF56954">
    <property type="entry name" value="Outer membrane efflux proteins (OEP)"/>
    <property type="match status" value="1"/>
</dbReference>
<keyword evidence="7" id="KW-0998">Cell outer membrane</keyword>
<dbReference type="HOGENOM" id="CLU_012817_12_2_10"/>
<evidence type="ECO:0000256" key="1">
    <source>
        <dbReference type="ARBA" id="ARBA00004442"/>
    </source>
</evidence>
<gene>
    <name evidence="9" type="ORF">HMPREF9448_00396</name>
</gene>
<dbReference type="Gene3D" id="1.20.1600.10">
    <property type="entry name" value="Outer membrane efflux proteins (OEP)"/>
    <property type="match status" value="1"/>
</dbReference>
<dbReference type="GO" id="GO:1990281">
    <property type="term" value="C:efflux pump complex"/>
    <property type="evidence" value="ECO:0007669"/>
    <property type="project" value="TreeGrafter"/>
</dbReference>
<comment type="similarity">
    <text evidence="2">Belongs to the outer membrane factor (OMF) (TC 1.B.17) family.</text>
</comment>
<dbReference type="InterPro" id="IPR051906">
    <property type="entry name" value="TolC-like"/>
</dbReference>
<dbReference type="STRING" id="742726.HMPREF9448_00396"/>
<evidence type="ECO:0000313" key="10">
    <source>
        <dbReference type="Proteomes" id="UP000006044"/>
    </source>
</evidence>
<keyword evidence="6" id="KW-0472">Membrane</keyword>
<reference evidence="9 10" key="1">
    <citation type="submission" date="2012-08" db="EMBL/GenBank/DDBJ databases">
        <title>The Genome Sequence of Barnesiella intestinihominis YIT 11860.</title>
        <authorList>
            <consortium name="The Broad Institute Genome Sequencing Platform"/>
            <person name="Earl A."/>
            <person name="Ward D."/>
            <person name="Feldgarden M."/>
            <person name="Gevers D."/>
            <person name="Morotomi M."/>
            <person name="Walker B."/>
            <person name="Young S.K."/>
            <person name="Zeng Q."/>
            <person name="Gargeya S."/>
            <person name="Fitzgerald M."/>
            <person name="Haas B."/>
            <person name="Abouelleil A."/>
            <person name="Alvarado L."/>
            <person name="Arachchi H.M."/>
            <person name="Berlin A.M."/>
            <person name="Chapman S.B."/>
            <person name="Goldberg J."/>
            <person name="Griggs A."/>
            <person name="Gujja S."/>
            <person name="Hansen M."/>
            <person name="Howarth C."/>
            <person name="Imamovic A."/>
            <person name="Larimer J."/>
            <person name="McCowen C."/>
            <person name="Montmayeur A."/>
            <person name="Murphy C."/>
            <person name="Neiman D."/>
            <person name="Pearson M."/>
            <person name="Priest M."/>
            <person name="Roberts A."/>
            <person name="Saif S."/>
            <person name="Shea T."/>
            <person name="Sisk P."/>
            <person name="Sykes S."/>
            <person name="Wortman J."/>
            <person name="Nusbaum C."/>
            <person name="Birren B."/>
        </authorList>
    </citation>
    <scope>NUCLEOTIDE SEQUENCE [LARGE SCALE GENOMIC DNA]</scope>
    <source>
        <strain evidence="9 10">YIT 11860</strain>
    </source>
</reference>
<dbReference type="GO" id="GO:0015288">
    <property type="term" value="F:porin activity"/>
    <property type="evidence" value="ECO:0007669"/>
    <property type="project" value="TreeGrafter"/>
</dbReference>
<feature type="chain" id="PRO_5003844692" description="TolC family type I secretion outer membrane protein" evidence="8">
    <location>
        <begin position="22"/>
        <end position="430"/>
    </location>
</feature>
<protein>
    <recommendedName>
        <fullName evidence="11">TolC family type I secretion outer membrane protein</fullName>
    </recommendedName>
</protein>
<dbReference type="InterPro" id="IPR003423">
    <property type="entry name" value="OMP_efflux"/>
</dbReference>
<dbReference type="Pfam" id="PF02321">
    <property type="entry name" value="OEP"/>
    <property type="match status" value="2"/>
</dbReference>
<accession>K0XEF1</accession>
<keyword evidence="5" id="KW-0812">Transmembrane</keyword>
<evidence type="ECO:0000256" key="2">
    <source>
        <dbReference type="ARBA" id="ARBA00007613"/>
    </source>
</evidence>
<evidence type="ECO:0008006" key="11">
    <source>
        <dbReference type="Google" id="ProtNLM"/>
    </source>
</evidence>
<keyword evidence="8" id="KW-0732">Signal</keyword>
<organism evidence="9 10">
    <name type="scientific">Barnesiella intestinihominis YIT 11860</name>
    <dbReference type="NCBI Taxonomy" id="742726"/>
    <lineage>
        <taxon>Bacteria</taxon>
        <taxon>Pseudomonadati</taxon>
        <taxon>Bacteroidota</taxon>
        <taxon>Bacteroidia</taxon>
        <taxon>Bacteroidales</taxon>
        <taxon>Barnesiellaceae</taxon>
        <taxon>Barnesiella</taxon>
    </lineage>
</organism>
<keyword evidence="4" id="KW-1134">Transmembrane beta strand</keyword>
<evidence type="ECO:0000256" key="4">
    <source>
        <dbReference type="ARBA" id="ARBA00022452"/>
    </source>
</evidence>
<evidence type="ECO:0000256" key="8">
    <source>
        <dbReference type="SAM" id="SignalP"/>
    </source>
</evidence>
<keyword evidence="10" id="KW-1185">Reference proteome</keyword>
<keyword evidence="3" id="KW-0813">Transport</keyword>
<dbReference type="eggNOG" id="COG1538">
    <property type="taxonomic scope" value="Bacteria"/>
</dbReference>
<evidence type="ECO:0000256" key="7">
    <source>
        <dbReference type="ARBA" id="ARBA00023237"/>
    </source>
</evidence>
<comment type="caution">
    <text evidence="9">The sequence shown here is derived from an EMBL/GenBank/DDBJ whole genome shotgun (WGS) entry which is preliminary data.</text>
</comment>
<dbReference type="GO" id="GO:0009279">
    <property type="term" value="C:cell outer membrane"/>
    <property type="evidence" value="ECO:0007669"/>
    <property type="project" value="UniProtKB-SubCell"/>
</dbReference>
<dbReference type="RefSeq" id="WP_008860893.1">
    <property type="nucleotide sequence ID" value="NZ_CAXSYG010000002.1"/>
</dbReference>
<dbReference type="OrthoDB" id="9807719at2"/>